<feature type="domain" description="HhH-GPD" evidence="13">
    <location>
        <begin position="209"/>
        <end position="382"/>
    </location>
</feature>
<dbReference type="GO" id="GO:0034039">
    <property type="term" value="F:8-oxo-7,8-dihydroguanine DNA N-glycosylase activity"/>
    <property type="evidence" value="ECO:0000318"/>
    <property type="project" value="GO_Central"/>
</dbReference>
<accession>M5XQI4</accession>
<keyword evidence="5" id="KW-0378">Hydrolase</keyword>
<keyword evidence="4" id="KW-0227">DNA damage</keyword>
<comment type="catalytic activity">
    <reaction evidence="11">
        <text>2'-deoxyribonucleotide-(2'-deoxyribose 5'-phosphate)-2'-deoxyribonucleotide-DNA = a 3'-end 2'-deoxyribonucleotide-(2,3-dehydro-2,3-deoxyribose 5'-phosphate)-DNA + a 5'-end 5'-phospho-2'-deoxyribonucleoside-DNA + H(+)</text>
        <dbReference type="Rhea" id="RHEA:66592"/>
        <dbReference type="Rhea" id="RHEA-COMP:13180"/>
        <dbReference type="Rhea" id="RHEA-COMP:16897"/>
        <dbReference type="Rhea" id="RHEA-COMP:17067"/>
        <dbReference type="ChEBI" id="CHEBI:15378"/>
        <dbReference type="ChEBI" id="CHEBI:136412"/>
        <dbReference type="ChEBI" id="CHEBI:157695"/>
        <dbReference type="ChEBI" id="CHEBI:167181"/>
        <dbReference type="EC" id="4.2.99.18"/>
    </reaction>
</comment>
<dbReference type="eggNOG" id="KOG2875">
    <property type="taxonomic scope" value="Eukaryota"/>
</dbReference>
<evidence type="ECO:0000256" key="4">
    <source>
        <dbReference type="ARBA" id="ARBA00022763"/>
    </source>
</evidence>
<evidence type="ECO:0000256" key="11">
    <source>
        <dbReference type="ARBA" id="ARBA00044632"/>
    </source>
</evidence>
<keyword evidence="8" id="KW-0539">Nucleus</keyword>
<evidence type="ECO:0000256" key="7">
    <source>
        <dbReference type="ARBA" id="ARBA00023239"/>
    </source>
</evidence>
<feature type="compositionally biased region" description="Pro residues" evidence="12">
    <location>
        <begin position="64"/>
        <end position="73"/>
    </location>
</feature>
<dbReference type="Gene3D" id="1.10.340.30">
    <property type="entry name" value="Hypothetical protein, domain 2"/>
    <property type="match status" value="1"/>
</dbReference>
<evidence type="ECO:0000256" key="12">
    <source>
        <dbReference type="SAM" id="MobiDB-lite"/>
    </source>
</evidence>
<organism evidence="14 15">
    <name type="scientific">Prunus persica</name>
    <name type="common">Peach</name>
    <name type="synonym">Amygdalus persica</name>
    <dbReference type="NCBI Taxonomy" id="3760"/>
    <lineage>
        <taxon>Eukaryota</taxon>
        <taxon>Viridiplantae</taxon>
        <taxon>Streptophyta</taxon>
        <taxon>Embryophyta</taxon>
        <taxon>Tracheophyta</taxon>
        <taxon>Spermatophyta</taxon>
        <taxon>Magnoliopsida</taxon>
        <taxon>eudicotyledons</taxon>
        <taxon>Gunneridae</taxon>
        <taxon>Pentapetalae</taxon>
        <taxon>rosids</taxon>
        <taxon>fabids</taxon>
        <taxon>Rosales</taxon>
        <taxon>Rosaceae</taxon>
        <taxon>Amygdaloideae</taxon>
        <taxon>Amygdaleae</taxon>
        <taxon>Prunus</taxon>
    </lineage>
</organism>
<dbReference type="EC" id="4.2.99.18" evidence="3"/>
<dbReference type="EMBL" id="CM007651">
    <property type="protein sequence ID" value="ONI34651.1"/>
    <property type="molecule type" value="Genomic_DNA"/>
</dbReference>
<dbReference type="GO" id="GO:0003684">
    <property type="term" value="F:damaged DNA binding"/>
    <property type="evidence" value="ECO:0007669"/>
    <property type="project" value="InterPro"/>
</dbReference>
<dbReference type="Pfam" id="PF07934">
    <property type="entry name" value="OGG_N"/>
    <property type="match status" value="1"/>
</dbReference>
<name>M5XQI4_PRUPE</name>
<dbReference type="SMART" id="SM00478">
    <property type="entry name" value="ENDO3c"/>
    <property type="match status" value="1"/>
</dbReference>
<dbReference type="Gene3D" id="1.10.1670.10">
    <property type="entry name" value="Helix-hairpin-Helix base-excision DNA repair enzymes (C-terminal)"/>
    <property type="match status" value="1"/>
</dbReference>
<evidence type="ECO:0000259" key="13">
    <source>
        <dbReference type="SMART" id="SM00478"/>
    </source>
</evidence>
<evidence type="ECO:0000256" key="5">
    <source>
        <dbReference type="ARBA" id="ARBA00022801"/>
    </source>
</evidence>
<comment type="subcellular location">
    <subcellularLocation>
        <location evidence="1">Nucleus</location>
    </subcellularLocation>
</comment>
<keyword evidence="9" id="KW-0511">Multifunctional enzyme</keyword>
<protein>
    <recommendedName>
        <fullName evidence="3">DNA-(apurinic or apyrimidinic site) lyase</fullName>
        <ecNumber evidence="3">4.2.99.18</ecNumber>
    </recommendedName>
</protein>
<dbReference type="HOGENOM" id="CLU_027543_3_1_1"/>
<evidence type="ECO:0000256" key="8">
    <source>
        <dbReference type="ARBA" id="ARBA00023242"/>
    </source>
</evidence>
<dbReference type="GO" id="GO:0005634">
    <property type="term" value="C:nucleus"/>
    <property type="evidence" value="ECO:0000318"/>
    <property type="project" value="GO_Central"/>
</dbReference>
<dbReference type="OMA" id="GYAQEYL"/>
<evidence type="ECO:0000256" key="2">
    <source>
        <dbReference type="ARBA" id="ARBA00010679"/>
    </source>
</evidence>
<dbReference type="Proteomes" id="UP000006882">
    <property type="component" value="Chromosome G1"/>
</dbReference>
<dbReference type="GO" id="GO:0006285">
    <property type="term" value="P:base-excision repair, AP site formation"/>
    <property type="evidence" value="ECO:0000318"/>
    <property type="project" value="GO_Central"/>
</dbReference>
<evidence type="ECO:0000256" key="1">
    <source>
        <dbReference type="ARBA" id="ARBA00004123"/>
    </source>
</evidence>
<sequence length="419" mass="45945">MHSDEASPIPNSKCTFLPSSPPPLSGFGGNFSADLKFPFLTAIFMLSLNLRPLSIMSKRQRPIQSPPSTPPTPQTHNPKRPKTILKPTKWVPLNLTQSELSLPLTFPTGQTFRWRQTGPLQYTGVVGSHLVSLRHLENGDVSCCLHHTTTSETNAKLALLDFLNVGISLAGIWEVFSASDSRFAELASYLGGARVLRQDPVECLIQFLCSSNNNIQRITKMVDFVSSLGNHLGSVGGFEFHEFPSLERLSMVSEEEFREAGFGYRAKYITGTVKALQLKPGGGAEWLLSLRKTELEEVIEALSTLPGVGPKVAACIALFSLDQHHAIPVDTHVWQIATRYLIPELAGARLTPKLCGRVAEAFVSKYGKYAGWAQTLLFIAELPSQKALLPAHFSNAKESKAAKKKDRKSHTAVDTSIVD</sequence>
<dbReference type="GO" id="GO:0140078">
    <property type="term" value="F:class I DNA-(apurinic or apyrimidinic site) endonuclease activity"/>
    <property type="evidence" value="ECO:0007669"/>
    <property type="project" value="UniProtKB-EC"/>
</dbReference>
<keyword evidence="7" id="KW-0456">Lyase</keyword>
<reference evidence="14 15" key="1">
    <citation type="journal article" date="2013" name="Nat. Genet.">
        <title>The high-quality draft genome of peach (Prunus persica) identifies unique patterns of genetic diversity, domestication and genome evolution.</title>
        <authorList>
            <consortium name="International Peach Genome Initiative"/>
            <person name="Verde I."/>
            <person name="Abbott A.G."/>
            <person name="Scalabrin S."/>
            <person name="Jung S."/>
            <person name="Shu S."/>
            <person name="Marroni F."/>
            <person name="Zhebentyayeva T."/>
            <person name="Dettori M.T."/>
            <person name="Grimwood J."/>
            <person name="Cattonaro F."/>
            <person name="Zuccolo A."/>
            <person name="Rossini L."/>
            <person name="Jenkins J."/>
            <person name="Vendramin E."/>
            <person name="Meisel L.A."/>
            <person name="Decroocq V."/>
            <person name="Sosinski B."/>
            <person name="Prochnik S."/>
            <person name="Mitros T."/>
            <person name="Policriti A."/>
            <person name="Cipriani G."/>
            <person name="Dondini L."/>
            <person name="Ficklin S."/>
            <person name="Goodstein D.M."/>
            <person name="Xuan P."/>
            <person name="Del Fabbro C."/>
            <person name="Aramini V."/>
            <person name="Copetti D."/>
            <person name="Gonzalez S."/>
            <person name="Horner D.S."/>
            <person name="Falchi R."/>
            <person name="Lucas S."/>
            <person name="Mica E."/>
            <person name="Maldonado J."/>
            <person name="Lazzari B."/>
            <person name="Bielenberg D."/>
            <person name="Pirona R."/>
            <person name="Miculan M."/>
            <person name="Barakat A."/>
            <person name="Testolin R."/>
            <person name="Stella A."/>
            <person name="Tartarini S."/>
            <person name="Tonutti P."/>
            <person name="Arus P."/>
            <person name="Orellana A."/>
            <person name="Wells C."/>
            <person name="Main D."/>
            <person name="Vizzotto G."/>
            <person name="Silva H."/>
            <person name="Salamini F."/>
            <person name="Schmutz J."/>
            <person name="Morgante M."/>
            <person name="Rokhsar D.S."/>
        </authorList>
    </citation>
    <scope>NUCLEOTIDE SEQUENCE [LARGE SCALE GENOMIC DNA]</scope>
    <source>
        <strain evidence="15">cv. Nemared</strain>
    </source>
</reference>
<dbReference type="SUPFAM" id="SSF48150">
    <property type="entry name" value="DNA-glycosylase"/>
    <property type="match status" value="1"/>
</dbReference>
<dbReference type="CDD" id="cd00056">
    <property type="entry name" value="ENDO3c"/>
    <property type="match status" value="1"/>
</dbReference>
<dbReference type="Gramene" id="ONI34651">
    <property type="protein sequence ID" value="ONI34651"/>
    <property type="gene ID" value="PRUPE_1G492700"/>
</dbReference>
<dbReference type="PANTHER" id="PTHR10242">
    <property type="entry name" value="8-OXOGUANINE DNA GLYCOSYLASE"/>
    <property type="match status" value="1"/>
</dbReference>
<keyword evidence="10" id="KW-0326">Glycosidase</keyword>
<dbReference type="KEGG" id="pper:18793784"/>
<dbReference type="InterPro" id="IPR052054">
    <property type="entry name" value="Oxidative_DNA_repair_enzyme"/>
</dbReference>
<evidence type="ECO:0000256" key="3">
    <source>
        <dbReference type="ARBA" id="ARBA00012720"/>
    </source>
</evidence>
<evidence type="ECO:0000256" key="10">
    <source>
        <dbReference type="ARBA" id="ARBA00023295"/>
    </source>
</evidence>
<dbReference type="FunFam" id="1.10.1670.10:FF:000005">
    <property type="entry name" value="N-glycosylase/DNA lyase OGG1"/>
    <property type="match status" value="1"/>
</dbReference>
<dbReference type="STRING" id="3760.M5XQI4"/>
<dbReference type="Pfam" id="PF00730">
    <property type="entry name" value="HhH-GPD"/>
    <property type="match status" value="1"/>
</dbReference>
<dbReference type="InterPro" id="IPR012904">
    <property type="entry name" value="OGG_N"/>
</dbReference>
<evidence type="ECO:0000313" key="14">
    <source>
        <dbReference type="EMBL" id="ONI34651.1"/>
    </source>
</evidence>
<dbReference type="InterPro" id="IPR023170">
    <property type="entry name" value="HhH_base_excis_C"/>
</dbReference>
<evidence type="ECO:0000313" key="15">
    <source>
        <dbReference type="Proteomes" id="UP000006882"/>
    </source>
</evidence>
<dbReference type="OrthoDB" id="238681at2759"/>
<evidence type="ECO:0000256" key="6">
    <source>
        <dbReference type="ARBA" id="ARBA00023204"/>
    </source>
</evidence>
<keyword evidence="15" id="KW-1185">Reference proteome</keyword>
<feature type="region of interest" description="Disordered" evidence="12">
    <location>
        <begin position="59"/>
        <end position="84"/>
    </location>
</feature>
<keyword evidence="6" id="KW-0234">DNA repair</keyword>
<comment type="similarity">
    <text evidence="2">Belongs to the type-1 OGG1 family.</text>
</comment>
<gene>
    <name evidence="14" type="ORF">PRUPE_1G492700</name>
</gene>
<dbReference type="InterPro" id="IPR003265">
    <property type="entry name" value="HhH-GPD_domain"/>
</dbReference>
<dbReference type="InterPro" id="IPR011257">
    <property type="entry name" value="DNA_glycosylase"/>
</dbReference>
<proteinExistence type="inferred from homology"/>
<dbReference type="PANTHER" id="PTHR10242:SF2">
    <property type="entry name" value="N-GLYCOSYLASE_DNA LYASE"/>
    <property type="match status" value="1"/>
</dbReference>
<dbReference type="SUPFAM" id="SSF55945">
    <property type="entry name" value="TATA-box binding protein-like"/>
    <property type="match status" value="1"/>
</dbReference>
<dbReference type="AlphaFoldDB" id="M5XQI4"/>
<evidence type="ECO:0000256" key="9">
    <source>
        <dbReference type="ARBA" id="ARBA00023268"/>
    </source>
</evidence>
<dbReference type="FunFam" id="1.10.340.30:FF:000012">
    <property type="entry name" value="N-glycosylase/DNA lyase"/>
    <property type="match status" value="1"/>
</dbReference>
<dbReference type="SMR" id="M5XQI4"/>
<feature type="region of interest" description="Disordered" evidence="12">
    <location>
        <begin position="399"/>
        <end position="419"/>
    </location>
</feature>
<dbReference type="GO" id="GO:0006289">
    <property type="term" value="P:nucleotide-excision repair"/>
    <property type="evidence" value="ECO:0007669"/>
    <property type="project" value="InterPro"/>
</dbReference>
<dbReference type="Gene3D" id="3.30.310.40">
    <property type="match status" value="1"/>
</dbReference>